<evidence type="ECO:0000313" key="2">
    <source>
        <dbReference type="EMBL" id="MDR6723940.1"/>
    </source>
</evidence>
<keyword evidence="2" id="KW-0378">Hydrolase</keyword>
<keyword evidence="2" id="KW-0645">Protease</keyword>
<dbReference type="GO" id="GO:0008233">
    <property type="term" value="F:peptidase activity"/>
    <property type="evidence" value="ECO:0007669"/>
    <property type="project" value="UniProtKB-KW"/>
</dbReference>
<name>A0AAP5H278_PAEAM</name>
<keyword evidence="1" id="KW-0472">Membrane</keyword>
<evidence type="ECO:0000256" key="1">
    <source>
        <dbReference type="SAM" id="Phobius"/>
    </source>
</evidence>
<accession>A0AAP5H278</accession>
<reference evidence="2" key="1">
    <citation type="submission" date="2023-07" db="EMBL/GenBank/DDBJ databases">
        <title>Sorghum-associated microbial communities from plants grown in Nebraska, USA.</title>
        <authorList>
            <person name="Schachtman D."/>
        </authorList>
    </citation>
    <scope>NUCLEOTIDE SEQUENCE</scope>
    <source>
        <strain evidence="2">BE80</strain>
    </source>
</reference>
<sequence>MKQLSPYVLARRNVVMTIIYMAVATFFAIYVAPKSLTFAIVLFVTYQMFNVFMLRHYIRKMKSLKEE</sequence>
<dbReference type="EMBL" id="JAVDTR010000006">
    <property type="protein sequence ID" value="MDR6723940.1"/>
    <property type="molecule type" value="Genomic_DNA"/>
</dbReference>
<dbReference type="AlphaFoldDB" id="A0AAP5H278"/>
<organism evidence="2 3">
    <name type="scientific">Paenibacillus amylolyticus</name>
    <dbReference type="NCBI Taxonomy" id="1451"/>
    <lineage>
        <taxon>Bacteria</taxon>
        <taxon>Bacillati</taxon>
        <taxon>Bacillota</taxon>
        <taxon>Bacilli</taxon>
        <taxon>Bacillales</taxon>
        <taxon>Paenibacillaceae</taxon>
        <taxon>Paenibacillus</taxon>
    </lineage>
</organism>
<proteinExistence type="predicted"/>
<comment type="caution">
    <text evidence="2">The sequence shown here is derived from an EMBL/GenBank/DDBJ whole genome shotgun (WGS) entry which is preliminary data.</text>
</comment>
<protein>
    <submittedName>
        <fullName evidence="2">Membrane protein implicated in regulation of membrane protease activity</fullName>
    </submittedName>
</protein>
<gene>
    <name evidence="2" type="ORF">J2W91_002402</name>
</gene>
<keyword evidence="1" id="KW-0812">Transmembrane</keyword>
<feature type="transmembrane region" description="Helical" evidence="1">
    <location>
        <begin position="12"/>
        <end position="32"/>
    </location>
</feature>
<feature type="transmembrane region" description="Helical" evidence="1">
    <location>
        <begin position="38"/>
        <end position="58"/>
    </location>
</feature>
<dbReference type="Proteomes" id="UP001254832">
    <property type="component" value="Unassembled WGS sequence"/>
</dbReference>
<dbReference type="GO" id="GO:0006508">
    <property type="term" value="P:proteolysis"/>
    <property type="evidence" value="ECO:0007669"/>
    <property type="project" value="UniProtKB-KW"/>
</dbReference>
<evidence type="ECO:0000313" key="3">
    <source>
        <dbReference type="Proteomes" id="UP001254832"/>
    </source>
</evidence>
<keyword evidence="1" id="KW-1133">Transmembrane helix</keyword>